<dbReference type="STRING" id="1509407.A0A0L1JEI7"/>
<dbReference type="PANTHER" id="PTHR47634:SF9">
    <property type="entry name" value="PROTEIN KINASE DOMAIN-CONTAINING PROTEIN-RELATED"/>
    <property type="match status" value="1"/>
</dbReference>
<dbReference type="GO" id="GO:0005524">
    <property type="term" value="F:ATP binding"/>
    <property type="evidence" value="ECO:0007669"/>
    <property type="project" value="UniProtKB-KW"/>
</dbReference>
<evidence type="ECO:0000256" key="5">
    <source>
        <dbReference type="ARBA" id="ARBA00022777"/>
    </source>
</evidence>
<dbReference type="OrthoDB" id="4494433at2759"/>
<feature type="domain" description="Protein kinase" evidence="9">
    <location>
        <begin position="1"/>
        <end position="290"/>
    </location>
</feature>
<comment type="catalytic activity">
    <reaction evidence="8">
        <text>L-seryl-[protein] + ATP = O-phospho-L-seryl-[protein] + ADP + H(+)</text>
        <dbReference type="Rhea" id="RHEA:17989"/>
        <dbReference type="Rhea" id="RHEA-COMP:9863"/>
        <dbReference type="Rhea" id="RHEA-COMP:11604"/>
        <dbReference type="ChEBI" id="CHEBI:15378"/>
        <dbReference type="ChEBI" id="CHEBI:29999"/>
        <dbReference type="ChEBI" id="CHEBI:30616"/>
        <dbReference type="ChEBI" id="CHEBI:83421"/>
        <dbReference type="ChEBI" id="CHEBI:456216"/>
        <dbReference type="EC" id="2.7.11.1"/>
    </reaction>
</comment>
<organism evidence="10 11">
    <name type="scientific">Aspergillus nomiae NRRL (strain ATCC 15546 / NRRL 13137 / CBS 260.88 / M93)</name>
    <dbReference type="NCBI Taxonomy" id="1509407"/>
    <lineage>
        <taxon>Eukaryota</taxon>
        <taxon>Fungi</taxon>
        <taxon>Dikarya</taxon>
        <taxon>Ascomycota</taxon>
        <taxon>Pezizomycotina</taxon>
        <taxon>Eurotiomycetes</taxon>
        <taxon>Eurotiomycetidae</taxon>
        <taxon>Eurotiales</taxon>
        <taxon>Aspergillaceae</taxon>
        <taxon>Aspergillus</taxon>
        <taxon>Aspergillus subgen. Circumdati</taxon>
    </lineage>
</organism>
<dbReference type="InterPro" id="IPR008271">
    <property type="entry name" value="Ser/Thr_kinase_AS"/>
</dbReference>
<evidence type="ECO:0000313" key="10">
    <source>
        <dbReference type="EMBL" id="KNG90097.1"/>
    </source>
</evidence>
<evidence type="ECO:0000256" key="7">
    <source>
        <dbReference type="ARBA" id="ARBA00047899"/>
    </source>
</evidence>
<dbReference type="SUPFAM" id="SSF56112">
    <property type="entry name" value="Protein kinase-like (PK-like)"/>
    <property type="match status" value="1"/>
</dbReference>
<keyword evidence="3" id="KW-0808">Transferase</keyword>
<proteinExistence type="predicted"/>
<evidence type="ECO:0000313" key="11">
    <source>
        <dbReference type="Proteomes" id="UP000037505"/>
    </source>
</evidence>
<evidence type="ECO:0000259" key="9">
    <source>
        <dbReference type="PROSITE" id="PS50011"/>
    </source>
</evidence>
<evidence type="ECO:0000256" key="3">
    <source>
        <dbReference type="ARBA" id="ARBA00022679"/>
    </source>
</evidence>
<dbReference type="PANTHER" id="PTHR47634">
    <property type="entry name" value="PROTEIN KINASE DOMAIN-CONTAINING PROTEIN-RELATED"/>
    <property type="match status" value="1"/>
</dbReference>
<sequence>MSTQPAQTGTTPLIEEERLPFYKPEQFYPVHIGEVLHSRYKVLGKLGLSEPLLKQTLICLLQALDFLHSEANIVHSDIKASNIMLSIEDETILKDFEKEEQEHPSWRKVVDNHIIYTSRELSLPQNDLWGQPVLCDLGEARIGSSHEGNIQPDIYKAPEVLFDMPWTYSADIWNVSAMIWDIFENKHLFNALDEDREYSPYHHVAEMVAYLGLPPLHFLQRSEETRNVFDQNGNWLGAGGVSIPSISMEESEDNLSGQDKQQFLQFMRSMLQWVPEERKTAKELLDDPWLNSD</sequence>
<dbReference type="RefSeq" id="XP_015411020.1">
    <property type="nucleotide sequence ID" value="XM_015547350.1"/>
</dbReference>
<comment type="caution">
    <text evidence="10">The sequence shown here is derived from an EMBL/GenBank/DDBJ whole genome shotgun (WGS) entry which is preliminary data.</text>
</comment>
<keyword evidence="4" id="KW-0547">Nucleotide-binding</keyword>
<dbReference type="GO" id="GO:0000245">
    <property type="term" value="P:spliceosomal complex assembly"/>
    <property type="evidence" value="ECO:0007669"/>
    <property type="project" value="TreeGrafter"/>
</dbReference>
<keyword evidence="11" id="KW-1185">Reference proteome</keyword>
<dbReference type="Pfam" id="PF00069">
    <property type="entry name" value="Pkinase"/>
    <property type="match status" value="2"/>
</dbReference>
<keyword evidence="5 10" id="KW-0418">Kinase</keyword>
<dbReference type="GO" id="GO:0005634">
    <property type="term" value="C:nucleus"/>
    <property type="evidence" value="ECO:0007669"/>
    <property type="project" value="TreeGrafter"/>
</dbReference>
<dbReference type="Proteomes" id="UP000037505">
    <property type="component" value="Unassembled WGS sequence"/>
</dbReference>
<protein>
    <recommendedName>
        <fullName evidence="1">non-specific serine/threonine protein kinase</fullName>
        <ecNumber evidence="1">2.7.11.1</ecNumber>
    </recommendedName>
</protein>
<evidence type="ECO:0000256" key="6">
    <source>
        <dbReference type="ARBA" id="ARBA00022840"/>
    </source>
</evidence>
<reference evidence="10 11" key="1">
    <citation type="submission" date="2014-06" db="EMBL/GenBank/DDBJ databases">
        <title>The Genome of the Aflatoxigenic Filamentous Fungus Aspergillus nomius.</title>
        <authorList>
            <person name="Moore M.G."/>
            <person name="Shannon B.M."/>
            <person name="Brian M.M."/>
        </authorList>
    </citation>
    <scope>NUCLEOTIDE SEQUENCE [LARGE SCALE GENOMIC DNA]</scope>
    <source>
        <strain evidence="10 11">NRRL 13137</strain>
    </source>
</reference>
<dbReference type="GO" id="GO:0050684">
    <property type="term" value="P:regulation of mRNA processing"/>
    <property type="evidence" value="ECO:0007669"/>
    <property type="project" value="TreeGrafter"/>
</dbReference>
<dbReference type="InterPro" id="IPR000719">
    <property type="entry name" value="Prot_kinase_dom"/>
</dbReference>
<dbReference type="Gene3D" id="1.10.510.10">
    <property type="entry name" value="Transferase(Phosphotransferase) domain 1"/>
    <property type="match status" value="1"/>
</dbReference>
<dbReference type="AlphaFoldDB" id="A0A0L1JEI7"/>
<dbReference type="InterPro" id="IPR011009">
    <property type="entry name" value="Kinase-like_dom_sf"/>
</dbReference>
<keyword evidence="6" id="KW-0067">ATP-binding</keyword>
<gene>
    <name evidence="10" type="ORF">ANOM_002093</name>
</gene>
<dbReference type="GO" id="GO:0004674">
    <property type="term" value="F:protein serine/threonine kinase activity"/>
    <property type="evidence" value="ECO:0007669"/>
    <property type="project" value="UniProtKB-KW"/>
</dbReference>
<dbReference type="InterPro" id="IPR051334">
    <property type="entry name" value="SRPK"/>
</dbReference>
<comment type="catalytic activity">
    <reaction evidence="7">
        <text>L-threonyl-[protein] + ATP = O-phospho-L-threonyl-[protein] + ADP + H(+)</text>
        <dbReference type="Rhea" id="RHEA:46608"/>
        <dbReference type="Rhea" id="RHEA-COMP:11060"/>
        <dbReference type="Rhea" id="RHEA-COMP:11605"/>
        <dbReference type="ChEBI" id="CHEBI:15378"/>
        <dbReference type="ChEBI" id="CHEBI:30013"/>
        <dbReference type="ChEBI" id="CHEBI:30616"/>
        <dbReference type="ChEBI" id="CHEBI:61977"/>
        <dbReference type="ChEBI" id="CHEBI:456216"/>
        <dbReference type="EC" id="2.7.11.1"/>
    </reaction>
</comment>
<keyword evidence="2" id="KW-0723">Serine/threonine-protein kinase</keyword>
<evidence type="ECO:0000256" key="2">
    <source>
        <dbReference type="ARBA" id="ARBA00022527"/>
    </source>
</evidence>
<name>A0A0L1JEI7_ASPN3</name>
<dbReference type="EC" id="2.7.11.1" evidence="1"/>
<dbReference type="SMART" id="SM00220">
    <property type="entry name" value="S_TKc"/>
    <property type="match status" value="1"/>
</dbReference>
<dbReference type="GeneID" id="26803897"/>
<dbReference type="PROSITE" id="PS00108">
    <property type="entry name" value="PROTEIN_KINASE_ST"/>
    <property type="match status" value="1"/>
</dbReference>
<evidence type="ECO:0000256" key="1">
    <source>
        <dbReference type="ARBA" id="ARBA00012513"/>
    </source>
</evidence>
<evidence type="ECO:0000256" key="8">
    <source>
        <dbReference type="ARBA" id="ARBA00048679"/>
    </source>
</evidence>
<evidence type="ECO:0000256" key="4">
    <source>
        <dbReference type="ARBA" id="ARBA00022741"/>
    </source>
</evidence>
<dbReference type="EMBL" id="JNOM01000019">
    <property type="protein sequence ID" value="KNG90097.1"/>
    <property type="molecule type" value="Genomic_DNA"/>
</dbReference>
<accession>A0A0L1JEI7</accession>
<dbReference type="PROSITE" id="PS50011">
    <property type="entry name" value="PROTEIN_KINASE_DOM"/>
    <property type="match status" value="1"/>
</dbReference>
<dbReference type="GO" id="GO:0005737">
    <property type="term" value="C:cytoplasm"/>
    <property type="evidence" value="ECO:0007669"/>
    <property type="project" value="TreeGrafter"/>
</dbReference>